<reference evidence="3" key="1">
    <citation type="submission" date="2017-09" db="EMBL/GenBank/DDBJ databases">
        <title>Depth-based differentiation of microbial function through sediment-hosted aquifers and enrichment of novel symbionts in the deep terrestrial subsurface.</title>
        <authorList>
            <person name="Probst A.J."/>
            <person name="Ladd B."/>
            <person name="Jarett J.K."/>
            <person name="Geller-Mcgrath D.E."/>
            <person name="Sieber C.M.K."/>
            <person name="Emerson J.B."/>
            <person name="Anantharaman K."/>
            <person name="Thomas B.C."/>
            <person name="Malmstrom R."/>
            <person name="Stieglmeier M."/>
            <person name="Klingl A."/>
            <person name="Woyke T."/>
            <person name="Ryan C.M."/>
            <person name="Banfield J.F."/>
        </authorList>
    </citation>
    <scope>NUCLEOTIDE SEQUENCE [LARGE SCALE GENOMIC DNA]</scope>
</reference>
<sequence length="266" mass="29819">MDYSQIAREIRKKVLKMFFDSQTAHLGSSLSEIDILTVLYFKILSIDPKNPMAEDRDRFLLSKGHGAAGLYATLAQRGFFPEAVLDTYCQNGGKLPGHSTKGCAPGVEVSTGSLGHGLPMGAGMALAGKRDGKDYRVFVLMSDGECEEGSVWEAAMFSSHHKLDNLIGIIDYNQLQAFGRTNEILNLEPLRKKWEDFGWKVKEVDGHNFFQIEENLSQIPFEKGKPSLLICHTIKGKGVSFIENKLEWHYKNLTEAEYQKALKELE</sequence>
<feature type="domain" description="Transketolase N-terminal" evidence="1">
    <location>
        <begin position="6"/>
        <end position="261"/>
    </location>
</feature>
<evidence type="ECO:0000313" key="2">
    <source>
        <dbReference type="EMBL" id="PIX88292.1"/>
    </source>
</evidence>
<name>A0A2M7MF55_9BACT</name>
<dbReference type="Pfam" id="PF00456">
    <property type="entry name" value="Transketolase_N"/>
    <property type="match status" value="1"/>
</dbReference>
<dbReference type="Proteomes" id="UP000230064">
    <property type="component" value="Unassembled WGS sequence"/>
</dbReference>
<organism evidence="2 3">
    <name type="scientific">Candidatus Nealsonbacteria bacterium CG_4_10_14_3_um_filter_36_16</name>
    <dbReference type="NCBI Taxonomy" id="1974685"/>
    <lineage>
        <taxon>Bacteria</taxon>
        <taxon>Candidatus Nealsoniibacteriota</taxon>
    </lineage>
</organism>
<dbReference type="CDD" id="cd02012">
    <property type="entry name" value="TPP_TK"/>
    <property type="match status" value="1"/>
</dbReference>
<dbReference type="InterPro" id="IPR029061">
    <property type="entry name" value="THDP-binding"/>
</dbReference>
<evidence type="ECO:0000313" key="3">
    <source>
        <dbReference type="Proteomes" id="UP000230064"/>
    </source>
</evidence>
<dbReference type="PANTHER" id="PTHR47514:SF2">
    <property type="entry name" value="TRANSKETOLASE"/>
    <property type="match status" value="1"/>
</dbReference>
<dbReference type="SUPFAM" id="SSF52518">
    <property type="entry name" value="Thiamin diphosphate-binding fold (THDP-binding)"/>
    <property type="match status" value="1"/>
</dbReference>
<protein>
    <submittedName>
        <fullName evidence="2">Transketolase</fullName>
    </submittedName>
</protein>
<accession>A0A2M7MF55</accession>
<dbReference type="AlphaFoldDB" id="A0A2M7MF55"/>
<evidence type="ECO:0000259" key="1">
    <source>
        <dbReference type="Pfam" id="PF00456"/>
    </source>
</evidence>
<dbReference type="Gene3D" id="3.40.50.970">
    <property type="match status" value="1"/>
</dbReference>
<dbReference type="PANTHER" id="PTHR47514">
    <property type="entry name" value="TRANSKETOLASE N-TERMINAL SECTION-RELATED"/>
    <property type="match status" value="1"/>
</dbReference>
<proteinExistence type="predicted"/>
<dbReference type="EMBL" id="PFJR01000030">
    <property type="protein sequence ID" value="PIX88292.1"/>
    <property type="molecule type" value="Genomic_DNA"/>
</dbReference>
<comment type="caution">
    <text evidence="2">The sequence shown here is derived from an EMBL/GenBank/DDBJ whole genome shotgun (WGS) entry which is preliminary data.</text>
</comment>
<gene>
    <name evidence="2" type="ORF">COZ30_01260</name>
</gene>
<dbReference type="InterPro" id="IPR005474">
    <property type="entry name" value="Transketolase_N"/>
</dbReference>